<reference evidence="6 7" key="1">
    <citation type="submission" date="2019-03" db="EMBL/GenBank/DDBJ databases">
        <title>Genomic Encyclopedia of Type Strains, Phase III (KMG-III): the genomes of soil and plant-associated and newly described type strains.</title>
        <authorList>
            <person name="Whitman W."/>
        </authorList>
    </citation>
    <scope>NUCLEOTIDE SEQUENCE [LARGE SCALE GENOMIC DNA]</scope>
    <source>
        <strain evidence="6 7">CECT 8976</strain>
    </source>
</reference>
<dbReference type="InterPro" id="IPR005119">
    <property type="entry name" value="LysR_subst-bd"/>
</dbReference>
<evidence type="ECO:0000256" key="1">
    <source>
        <dbReference type="ARBA" id="ARBA00009437"/>
    </source>
</evidence>
<gene>
    <name evidence="6" type="ORF">DFP86_12049</name>
</gene>
<comment type="similarity">
    <text evidence="1">Belongs to the LysR transcriptional regulatory family.</text>
</comment>
<feature type="domain" description="HTH lysR-type" evidence="5">
    <location>
        <begin position="2"/>
        <end position="59"/>
    </location>
</feature>
<dbReference type="AlphaFoldDB" id="A0A4R7AVY4"/>
<dbReference type="SUPFAM" id="SSF53850">
    <property type="entry name" value="Periplasmic binding protein-like II"/>
    <property type="match status" value="1"/>
</dbReference>
<keyword evidence="7" id="KW-1185">Reference proteome</keyword>
<dbReference type="Gene3D" id="1.10.10.10">
    <property type="entry name" value="Winged helix-like DNA-binding domain superfamily/Winged helix DNA-binding domain"/>
    <property type="match status" value="1"/>
</dbReference>
<dbReference type="PANTHER" id="PTHR30126">
    <property type="entry name" value="HTH-TYPE TRANSCRIPTIONAL REGULATOR"/>
    <property type="match status" value="1"/>
</dbReference>
<dbReference type="RefSeq" id="WP_133684061.1">
    <property type="nucleotide sequence ID" value="NZ_SNZP01000020.1"/>
</dbReference>
<evidence type="ECO:0000313" key="6">
    <source>
        <dbReference type="EMBL" id="TDR71094.1"/>
    </source>
</evidence>
<dbReference type="PROSITE" id="PS50931">
    <property type="entry name" value="HTH_LYSR"/>
    <property type="match status" value="1"/>
</dbReference>
<organism evidence="6 7">
    <name type="scientific">Paludibacterium purpuratum</name>
    <dbReference type="NCBI Taxonomy" id="1144873"/>
    <lineage>
        <taxon>Bacteria</taxon>
        <taxon>Pseudomonadati</taxon>
        <taxon>Pseudomonadota</taxon>
        <taxon>Betaproteobacteria</taxon>
        <taxon>Neisseriales</taxon>
        <taxon>Chromobacteriaceae</taxon>
        <taxon>Paludibacterium</taxon>
    </lineage>
</organism>
<dbReference type="Pfam" id="PF03466">
    <property type="entry name" value="LysR_substrate"/>
    <property type="match status" value="1"/>
</dbReference>
<dbReference type="InterPro" id="IPR036388">
    <property type="entry name" value="WH-like_DNA-bd_sf"/>
</dbReference>
<evidence type="ECO:0000256" key="3">
    <source>
        <dbReference type="ARBA" id="ARBA00023125"/>
    </source>
</evidence>
<accession>A0A4R7AVY4</accession>
<comment type="caution">
    <text evidence="6">The sequence shown here is derived from an EMBL/GenBank/DDBJ whole genome shotgun (WGS) entry which is preliminary data.</text>
</comment>
<dbReference type="CDD" id="cd05466">
    <property type="entry name" value="PBP2_LTTR_substrate"/>
    <property type="match status" value="1"/>
</dbReference>
<evidence type="ECO:0000256" key="2">
    <source>
        <dbReference type="ARBA" id="ARBA00023015"/>
    </source>
</evidence>
<evidence type="ECO:0000313" key="7">
    <source>
        <dbReference type="Proteomes" id="UP000295611"/>
    </source>
</evidence>
<protein>
    <submittedName>
        <fullName evidence="6">LysR family transcriptional regulator</fullName>
    </submittedName>
</protein>
<dbReference type="GO" id="GO:0000976">
    <property type="term" value="F:transcription cis-regulatory region binding"/>
    <property type="evidence" value="ECO:0007669"/>
    <property type="project" value="TreeGrafter"/>
</dbReference>
<keyword evidence="2" id="KW-0805">Transcription regulation</keyword>
<dbReference type="PRINTS" id="PR00039">
    <property type="entry name" value="HTHLYSR"/>
</dbReference>
<name>A0A4R7AVY4_9NEIS</name>
<proteinExistence type="inferred from homology"/>
<dbReference type="InterPro" id="IPR036390">
    <property type="entry name" value="WH_DNA-bd_sf"/>
</dbReference>
<dbReference type="GO" id="GO:0003700">
    <property type="term" value="F:DNA-binding transcription factor activity"/>
    <property type="evidence" value="ECO:0007669"/>
    <property type="project" value="InterPro"/>
</dbReference>
<dbReference type="FunFam" id="1.10.10.10:FF:000001">
    <property type="entry name" value="LysR family transcriptional regulator"/>
    <property type="match status" value="1"/>
</dbReference>
<dbReference type="OrthoDB" id="196624at2"/>
<evidence type="ECO:0000256" key="4">
    <source>
        <dbReference type="ARBA" id="ARBA00023163"/>
    </source>
</evidence>
<dbReference type="PANTHER" id="PTHR30126:SF91">
    <property type="entry name" value="LYSR FAMILY TRANSCRIPTIONAL REGULATOR"/>
    <property type="match status" value="1"/>
</dbReference>
<dbReference type="InterPro" id="IPR000847">
    <property type="entry name" value="LysR_HTH_N"/>
</dbReference>
<dbReference type="EMBL" id="SNZP01000020">
    <property type="protein sequence ID" value="TDR71094.1"/>
    <property type="molecule type" value="Genomic_DNA"/>
</dbReference>
<dbReference type="Gene3D" id="3.40.190.290">
    <property type="match status" value="1"/>
</dbReference>
<dbReference type="Proteomes" id="UP000295611">
    <property type="component" value="Unassembled WGS sequence"/>
</dbReference>
<sequence length="285" mass="31456">MPSIEALRIFVEAAVHGSFSEAARRLHKSQSTVSASIANLEIDLGVALFDRHARLPVLTGAGQHLLANAEQVLTAQDRLLRAAAGLASGYEPRLSIALSDTYQPDRLEALQAEFDARYPEIELECLIAECADLLALIESGRAQLGFVERQPDYPPGLAYAPAAEPSAMDVYVSRRHPLAQRSHVELAQLDDYRALRLTTVQQQTPQRPRGHSWSAPSYLMLMEMAQGGFGWAELPCWLVERYGAESLQRLPLAGWPRLVTVDVVWSRDRPPGPAGVWLQTRMTGP</sequence>
<keyword evidence="3" id="KW-0238">DNA-binding</keyword>
<dbReference type="SUPFAM" id="SSF46785">
    <property type="entry name" value="Winged helix' DNA-binding domain"/>
    <property type="match status" value="1"/>
</dbReference>
<keyword evidence="4" id="KW-0804">Transcription</keyword>
<evidence type="ECO:0000259" key="5">
    <source>
        <dbReference type="PROSITE" id="PS50931"/>
    </source>
</evidence>
<dbReference type="Pfam" id="PF00126">
    <property type="entry name" value="HTH_1"/>
    <property type="match status" value="1"/>
</dbReference>